<evidence type="ECO:0000313" key="2">
    <source>
        <dbReference type="EMBL" id="KAF0916389.1"/>
    </source>
</evidence>
<dbReference type="EMBL" id="SPHZ02000005">
    <property type="protein sequence ID" value="KAF0916389.1"/>
    <property type="molecule type" value="Genomic_DNA"/>
</dbReference>
<protein>
    <submittedName>
        <fullName evidence="2">Uncharacterized protein</fullName>
    </submittedName>
</protein>
<name>A0A6G1DV85_9ORYZ</name>
<reference evidence="2 3" key="1">
    <citation type="submission" date="2019-11" db="EMBL/GenBank/DDBJ databases">
        <title>Whole genome sequence of Oryza granulata.</title>
        <authorList>
            <person name="Li W."/>
        </authorList>
    </citation>
    <scope>NUCLEOTIDE SEQUENCE [LARGE SCALE GENOMIC DNA]</scope>
    <source>
        <strain evidence="3">cv. Menghai</strain>
        <tissue evidence="2">Leaf</tissue>
    </source>
</reference>
<organism evidence="2 3">
    <name type="scientific">Oryza meyeriana var. granulata</name>
    <dbReference type="NCBI Taxonomy" id="110450"/>
    <lineage>
        <taxon>Eukaryota</taxon>
        <taxon>Viridiplantae</taxon>
        <taxon>Streptophyta</taxon>
        <taxon>Embryophyta</taxon>
        <taxon>Tracheophyta</taxon>
        <taxon>Spermatophyta</taxon>
        <taxon>Magnoliopsida</taxon>
        <taxon>Liliopsida</taxon>
        <taxon>Poales</taxon>
        <taxon>Poaceae</taxon>
        <taxon>BOP clade</taxon>
        <taxon>Oryzoideae</taxon>
        <taxon>Oryzeae</taxon>
        <taxon>Oryzinae</taxon>
        <taxon>Oryza</taxon>
        <taxon>Oryza meyeriana</taxon>
    </lineage>
</organism>
<feature type="compositionally biased region" description="Basic and acidic residues" evidence="1">
    <location>
        <begin position="1"/>
        <end position="11"/>
    </location>
</feature>
<comment type="caution">
    <text evidence="2">The sequence shown here is derived from an EMBL/GenBank/DDBJ whole genome shotgun (WGS) entry which is preliminary data.</text>
</comment>
<sequence>MERRPQPHRQDLWQGSKWRVTEQGEASSWGNRDGEVGEIKAATLRRRKNYDASCCCRIKKGKKEGKRVGIRGEGGSQIYKSKYHQIVR</sequence>
<dbReference type="AlphaFoldDB" id="A0A6G1DV85"/>
<gene>
    <name evidence="2" type="ORF">E2562_007490</name>
</gene>
<keyword evidence="3" id="KW-1185">Reference proteome</keyword>
<proteinExistence type="predicted"/>
<feature type="region of interest" description="Disordered" evidence="1">
    <location>
        <begin position="1"/>
        <end position="33"/>
    </location>
</feature>
<evidence type="ECO:0000313" key="3">
    <source>
        <dbReference type="Proteomes" id="UP000479710"/>
    </source>
</evidence>
<evidence type="ECO:0000256" key="1">
    <source>
        <dbReference type="SAM" id="MobiDB-lite"/>
    </source>
</evidence>
<accession>A0A6G1DV85</accession>
<dbReference type="Proteomes" id="UP000479710">
    <property type="component" value="Unassembled WGS sequence"/>
</dbReference>